<dbReference type="EC" id="2.3.1.-" evidence="4"/>
<keyword evidence="6" id="KW-1185">Reference proteome</keyword>
<comment type="similarity">
    <text evidence="1 4">Belongs to the antibiotic N-acetyltransferase family.</text>
</comment>
<keyword evidence="2 4" id="KW-0808">Transferase</keyword>
<dbReference type="OrthoDB" id="7330654at2"/>
<comment type="catalytic activity">
    <reaction evidence="4">
        <text>a 2-deoxystreptamine antibiotic + acetyl-CoA = an N(3)-acetyl-2-deoxystreptamine antibiotic + CoA + H(+)</text>
        <dbReference type="Rhea" id="RHEA:12665"/>
        <dbReference type="ChEBI" id="CHEBI:15378"/>
        <dbReference type="ChEBI" id="CHEBI:57287"/>
        <dbReference type="ChEBI" id="CHEBI:57288"/>
        <dbReference type="ChEBI" id="CHEBI:57921"/>
        <dbReference type="ChEBI" id="CHEBI:77452"/>
        <dbReference type="EC" id="2.3.1.81"/>
    </reaction>
</comment>
<evidence type="ECO:0000256" key="4">
    <source>
        <dbReference type="RuleBase" id="RU365031"/>
    </source>
</evidence>
<dbReference type="PANTHER" id="PTHR11104:SF0">
    <property type="entry name" value="SPBETA PROPHAGE-DERIVED AMINOGLYCOSIDE N(3')-ACETYLTRANSFERASE-LIKE PROTEIN YOKD"/>
    <property type="match status" value="1"/>
</dbReference>
<evidence type="ECO:0000256" key="1">
    <source>
        <dbReference type="ARBA" id="ARBA00006383"/>
    </source>
</evidence>
<protein>
    <recommendedName>
        <fullName evidence="4">Aminoglycoside N(3)-acetyltransferase</fullName>
        <ecNumber evidence="4">2.3.1.-</ecNumber>
    </recommendedName>
</protein>
<dbReference type="PANTHER" id="PTHR11104">
    <property type="entry name" value="AMINOGLYCOSIDE N3-ACETYLTRANSFERASE"/>
    <property type="match status" value="1"/>
</dbReference>
<evidence type="ECO:0000313" key="6">
    <source>
        <dbReference type="Proteomes" id="UP000490800"/>
    </source>
</evidence>
<dbReference type="EMBL" id="RHLK01000002">
    <property type="protein sequence ID" value="MVO98582.1"/>
    <property type="molecule type" value="Genomic_DNA"/>
</dbReference>
<dbReference type="SUPFAM" id="SSF110710">
    <property type="entry name" value="TTHA0583/YokD-like"/>
    <property type="match status" value="1"/>
</dbReference>
<dbReference type="AlphaFoldDB" id="A0A7X3JY34"/>
<dbReference type="GO" id="GO:0046677">
    <property type="term" value="P:response to antibiotic"/>
    <property type="evidence" value="ECO:0007669"/>
    <property type="project" value="UniProtKB-KW"/>
</dbReference>
<dbReference type="Proteomes" id="UP000490800">
    <property type="component" value="Unassembled WGS sequence"/>
</dbReference>
<name>A0A7X3JY34_9BACL</name>
<organism evidence="5 6">
    <name type="scientific">Paenibacillus lutrae</name>
    <dbReference type="NCBI Taxonomy" id="2078573"/>
    <lineage>
        <taxon>Bacteria</taxon>
        <taxon>Bacillati</taxon>
        <taxon>Bacillota</taxon>
        <taxon>Bacilli</taxon>
        <taxon>Bacillales</taxon>
        <taxon>Paenibacillaceae</taxon>
        <taxon>Paenibacillus</taxon>
    </lineage>
</organism>
<reference evidence="5 6" key="1">
    <citation type="journal article" date="2019" name="Microorganisms">
        <title>Paenibacillus lutrae sp. nov., A Chitinolytic Species Isolated from A River Otter in Castril Natural Park, Granada, Spain.</title>
        <authorList>
            <person name="Rodriguez M."/>
            <person name="Reina J.C."/>
            <person name="Bejar V."/>
            <person name="Llamas I."/>
        </authorList>
    </citation>
    <scope>NUCLEOTIDE SEQUENCE [LARGE SCALE GENOMIC DNA]</scope>
    <source>
        <strain evidence="5 6">N10</strain>
    </source>
</reference>
<dbReference type="GO" id="GO:0046353">
    <property type="term" value="F:aminoglycoside 3-N-acetyltransferase activity"/>
    <property type="evidence" value="ECO:0007669"/>
    <property type="project" value="UniProtKB-EC"/>
</dbReference>
<dbReference type="Pfam" id="PF02522">
    <property type="entry name" value="Antibiotic_NAT"/>
    <property type="match status" value="1"/>
</dbReference>
<gene>
    <name evidence="5" type="ORF">EDM21_03370</name>
</gene>
<proteinExistence type="inferred from homology"/>
<keyword evidence="4" id="KW-0046">Antibiotic resistance</keyword>
<dbReference type="InterPro" id="IPR028345">
    <property type="entry name" value="Antibiotic_NAT-like"/>
</dbReference>
<comment type="caution">
    <text evidence="5">The sequence shown here is derived from an EMBL/GenBank/DDBJ whole genome shotgun (WGS) entry which is preliminary data.</text>
</comment>
<evidence type="ECO:0000256" key="2">
    <source>
        <dbReference type="ARBA" id="ARBA00022679"/>
    </source>
</evidence>
<sequence>MTISELIARTGDRPLTQRVIAGELRMLGVQEGMTLLVHSSLSSLGWVNGGTQAVIAALQQVLGPTGTLMMPTHTGDLSDPANWCNPPVPEEWWDTIRETMPAYDPAATRTFGMGALPEAFRAYPGVHRSAHPQFSFAAYGPEAERLTAGHELPYGLGEQSPLARLYELGGYVLLIGVGHDSNTSLHLAEYRGEYSGKRTASSGAPVINREGKREWAVFDDVAMDSDDFVRIGAEFEAACPDLVQRGQIGLASSLLTPQRPLVDYAAEWMKLHRQETPTKRY</sequence>
<dbReference type="RefSeq" id="WP_157332919.1">
    <property type="nucleotide sequence ID" value="NZ_RHLK01000002.1"/>
</dbReference>
<evidence type="ECO:0000313" key="5">
    <source>
        <dbReference type="EMBL" id="MVO98582.1"/>
    </source>
</evidence>
<dbReference type="InterPro" id="IPR003679">
    <property type="entry name" value="Amioglycoside_AcTrfase"/>
</dbReference>
<evidence type="ECO:0000256" key="3">
    <source>
        <dbReference type="ARBA" id="ARBA00023315"/>
    </source>
</evidence>
<keyword evidence="3 4" id="KW-0012">Acyltransferase</keyword>
<accession>A0A7X3JY34</accession>